<sequence>MSEFNSYYLQSLYSKLGLNNAKRDSDRSRNNKNNGKDVCRDLNASKDIIGESNKLKSSVGPVYSMLPDLMMAIREPVTIPSTKRLNSNKKRGISHRKSSNDNFTTVHPKRLGNEKVASCDSSTSYNFCTLPSNRLDISTLKAEAGHNTVAPSKCTVSVTGNQDPIINPGKGELRKQKSFMVEESVNMRKQVDGPLLHYRNKVEKLYPHNNSLGRTSPSSSPRLTSESPKKEEKHVRNAIVVRTIKRGKMYGPEAIAAVSGFGITQSIIMDGSGSYTYLQVPSSKISTRQGRDKGSNLLLHDSLSTTTPSPIDNHLWTIDKSHARSIRKKSYKDNRRNVANTEDENQMPMPTAKKIIYQAVNIPELNRNRNNLTKLTINSNTFNPGLNIDANKTNSEMLMPRCSDSLSHYEKIPISLSVPTMPALCQTFSEQRSRHLQPTLSHNKPPHKIGDFCNQQNIGEGDGDIHTIVNNMLIGKPNKMRAPRKLLSSQKAMGRKGHRSKKKKKSMRYKKRTRTRSLKRIDIRLLGPKINGINFPFSQQLESEKCDFERRSKSIRTVALPFPMPKYLHTM</sequence>
<dbReference type="EMBL" id="CAXLJM020000026">
    <property type="protein sequence ID" value="CAL8093933.1"/>
    <property type="molecule type" value="Genomic_DNA"/>
</dbReference>
<feature type="region of interest" description="Disordered" evidence="1">
    <location>
        <begin position="20"/>
        <end position="39"/>
    </location>
</feature>
<feature type="region of interest" description="Disordered" evidence="1">
    <location>
        <begin position="206"/>
        <end position="234"/>
    </location>
</feature>
<feature type="region of interest" description="Disordered" evidence="1">
    <location>
        <begin position="82"/>
        <end position="107"/>
    </location>
</feature>
<gene>
    <name evidence="2" type="ORF">ODALV1_LOCUS8645</name>
</gene>
<feature type="compositionally biased region" description="Basic and acidic residues" evidence="1">
    <location>
        <begin position="21"/>
        <end position="39"/>
    </location>
</feature>
<protein>
    <submittedName>
        <fullName evidence="2">Uncharacterized protein</fullName>
    </submittedName>
</protein>
<organism evidence="2 3">
    <name type="scientific">Orchesella dallaii</name>
    <dbReference type="NCBI Taxonomy" id="48710"/>
    <lineage>
        <taxon>Eukaryota</taxon>
        <taxon>Metazoa</taxon>
        <taxon>Ecdysozoa</taxon>
        <taxon>Arthropoda</taxon>
        <taxon>Hexapoda</taxon>
        <taxon>Collembola</taxon>
        <taxon>Entomobryomorpha</taxon>
        <taxon>Entomobryoidea</taxon>
        <taxon>Orchesellidae</taxon>
        <taxon>Orchesellinae</taxon>
        <taxon>Orchesella</taxon>
    </lineage>
</organism>
<accession>A0ABP1QA57</accession>
<proteinExistence type="predicted"/>
<evidence type="ECO:0000313" key="2">
    <source>
        <dbReference type="EMBL" id="CAL8093933.1"/>
    </source>
</evidence>
<feature type="compositionally biased region" description="Basic residues" evidence="1">
    <location>
        <begin position="86"/>
        <end position="97"/>
    </location>
</feature>
<feature type="region of interest" description="Disordered" evidence="1">
    <location>
        <begin position="481"/>
        <end position="514"/>
    </location>
</feature>
<keyword evidence="3" id="KW-1185">Reference proteome</keyword>
<name>A0ABP1QA57_9HEXA</name>
<feature type="compositionally biased region" description="Basic residues" evidence="1">
    <location>
        <begin position="493"/>
        <end position="514"/>
    </location>
</feature>
<dbReference type="Proteomes" id="UP001642540">
    <property type="component" value="Unassembled WGS sequence"/>
</dbReference>
<comment type="caution">
    <text evidence="2">The sequence shown here is derived from an EMBL/GenBank/DDBJ whole genome shotgun (WGS) entry which is preliminary data.</text>
</comment>
<reference evidence="2 3" key="1">
    <citation type="submission" date="2024-08" db="EMBL/GenBank/DDBJ databases">
        <authorList>
            <person name="Cucini C."/>
            <person name="Frati F."/>
        </authorList>
    </citation>
    <scope>NUCLEOTIDE SEQUENCE [LARGE SCALE GENOMIC DNA]</scope>
</reference>
<evidence type="ECO:0000313" key="3">
    <source>
        <dbReference type="Proteomes" id="UP001642540"/>
    </source>
</evidence>
<feature type="compositionally biased region" description="Low complexity" evidence="1">
    <location>
        <begin position="211"/>
        <end position="226"/>
    </location>
</feature>
<evidence type="ECO:0000256" key="1">
    <source>
        <dbReference type="SAM" id="MobiDB-lite"/>
    </source>
</evidence>